<protein>
    <submittedName>
        <fullName evidence="9">ABC transporter ATP-binding protein</fullName>
    </submittedName>
</protein>
<organism evidence="9 10">
    <name type="scientific">Microvirgula aerodenitrificans</name>
    <dbReference type="NCBI Taxonomy" id="57480"/>
    <lineage>
        <taxon>Bacteria</taxon>
        <taxon>Pseudomonadati</taxon>
        <taxon>Pseudomonadota</taxon>
        <taxon>Betaproteobacteria</taxon>
        <taxon>Neisseriales</taxon>
        <taxon>Aquaspirillaceae</taxon>
        <taxon>Microvirgula</taxon>
    </lineage>
</organism>
<accession>A0A2S0PCD6</accession>
<feature type="domain" description="ABC transporter" evidence="8">
    <location>
        <begin position="7"/>
        <end position="242"/>
    </location>
</feature>
<gene>
    <name evidence="9" type="ORF">DAI18_14100</name>
</gene>
<comment type="similarity">
    <text evidence="1">Belongs to the ABC transporter superfamily.</text>
</comment>
<dbReference type="PROSITE" id="PS50893">
    <property type="entry name" value="ABC_TRANSPORTER_2"/>
    <property type="match status" value="1"/>
</dbReference>
<evidence type="ECO:0000313" key="10">
    <source>
        <dbReference type="Proteomes" id="UP000244173"/>
    </source>
</evidence>
<keyword evidence="4" id="KW-0547">Nucleotide-binding</keyword>
<dbReference type="Gene3D" id="3.40.50.300">
    <property type="entry name" value="P-loop containing nucleotide triphosphate hydrolases"/>
    <property type="match status" value="1"/>
</dbReference>
<keyword evidence="5 9" id="KW-0067">ATP-binding</keyword>
<dbReference type="FunFam" id="3.40.50.300:FF:000134">
    <property type="entry name" value="Iron-enterobactin ABC transporter ATP-binding protein"/>
    <property type="match status" value="1"/>
</dbReference>
<dbReference type="CDD" id="cd03214">
    <property type="entry name" value="ABC_Iron-Siderophores_B12_Hemin"/>
    <property type="match status" value="1"/>
</dbReference>
<dbReference type="AlphaFoldDB" id="A0A2S0PCD6"/>
<keyword evidence="2" id="KW-0813">Transport</keyword>
<dbReference type="RefSeq" id="WP_107889726.1">
    <property type="nucleotide sequence ID" value="NZ_CP028519.1"/>
</dbReference>
<dbReference type="KEGG" id="maer:DAI18_14100"/>
<evidence type="ECO:0000256" key="2">
    <source>
        <dbReference type="ARBA" id="ARBA00022448"/>
    </source>
</evidence>
<evidence type="ECO:0000256" key="7">
    <source>
        <dbReference type="ARBA" id="ARBA00037066"/>
    </source>
</evidence>
<dbReference type="Proteomes" id="UP000244173">
    <property type="component" value="Chromosome"/>
</dbReference>
<dbReference type="GO" id="GO:0016887">
    <property type="term" value="F:ATP hydrolysis activity"/>
    <property type="evidence" value="ECO:0007669"/>
    <property type="project" value="InterPro"/>
</dbReference>
<keyword evidence="3" id="KW-0472">Membrane</keyword>
<comment type="function">
    <text evidence="7">Part of the ABC transporter complex HmuTUV involved in hemin import. Responsible for energy coupling to the transport system.</text>
</comment>
<keyword evidence="6" id="KW-1278">Translocase</keyword>
<evidence type="ECO:0000256" key="4">
    <source>
        <dbReference type="ARBA" id="ARBA00022741"/>
    </source>
</evidence>
<dbReference type="EMBL" id="CP028519">
    <property type="protein sequence ID" value="AVY95049.1"/>
    <property type="molecule type" value="Genomic_DNA"/>
</dbReference>
<dbReference type="PROSITE" id="PS00211">
    <property type="entry name" value="ABC_TRANSPORTER_1"/>
    <property type="match status" value="1"/>
</dbReference>
<dbReference type="InterPro" id="IPR017871">
    <property type="entry name" value="ABC_transporter-like_CS"/>
</dbReference>
<dbReference type="InterPro" id="IPR003439">
    <property type="entry name" value="ABC_transporter-like_ATP-bd"/>
</dbReference>
<evidence type="ECO:0000259" key="8">
    <source>
        <dbReference type="PROSITE" id="PS50893"/>
    </source>
</evidence>
<evidence type="ECO:0000256" key="6">
    <source>
        <dbReference type="ARBA" id="ARBA00022967"/>
    </source>
</evidence>
<dbReference type="InterPro" id="IPR027417">
    <property type="entry name" value="P-loop_NTPase"/>
</dbReference>
<proteinExistence type="inferred from homology"/>
<sequence length="261" mass="28041">MADPIALSARDLGYRISRKPILQDINLDIPAGSISALLGPNGAGKTTLLKLLAGLRSASAGVVRIDGIAVSSIPPAERARTLAFVPQHIPDGIPLSVFEFIALGRVPHLGAFGRLAAGDRDAVCDALETVELGDKAEVRLDTLSGGERQRAAIARALAQSAPILLLDEPTNHLDLRHQHKLQQLLVRLAESGKTVIEVLHDLALAANYADHVVLIDHGRLVADGSPEQVMREDCLRAVYECPLRLVRHAPRGWHMEMPQAA</sequence>
<keyword evidence="10" id="KW-1185">Reference proteome</keyword>
<name>A0A2S0PCD6_9NEIS</name>
<evidence type="ECO:0000256" key="1">
    <source>
        <dbReference type="ARBA" id="ARBA00005417"/>
    </source>
</evidence>
<dbReference type="Pfam" id="PF00005">
    <property type="entry name" value="ABC_tran"/>
    <property type="match status" value="1"/>
</dbReference>
<dbReference type="GO" id="GO:0005524">
    <property type="term" value="F:ATP binding"/>
    <property type="evidence" value="ECO:0007669"/>
    <property type="project" value="UniProtKB-KW"/>
</dbReference>
<dbReference type="STRING" id="1122240.GCA_000620105_01468"/>
<dbReference type="SUPFAM" id="SSF52540">
    <property type="entry name" value="P-loop containing nucleoside triphosphate hydrolases"/>
    <property type="match status" value="1"/>
</dbReference>
<dbReference type="SMART" id="SM00382">
    <property type="entry name" value="AAA"/>
    <property type="match status" value="1"/>
</dbReference>
<evidence type="ECO:0000313" key="9">
    <source>
        <dbReference type="EMBL" id="AVY95049.1"/>
    </source>
</evidence>
<evidence type="ECO:0000256" key="3">
    <source>
        <dbReference type="ARBA" id="ARBA00022475"/>
    </source>
</evidence>
<evidence type="ECO:0000256" key="5">
    <source>
        <dbReference type="ARBA" id="ARBA00022840"/>
    </source>
</evidence>
<dbReference type="PANTHER" id="PTHR42794:SF1">
    <property type="entry name" value="HEMIN IMPORT ATP-BINDING PROTEIN HMUV"/>
    <property type="match status" value="1"/>
</dbReference>
<dbReference type="PANTHER" id="PTHR42794">
    <property type="entry name" value="HEMIN IMPORT ATP-BINDING PROTEIN HMUV"/>
    <property type="match status" value="1"/>
</dbReference>
<reference evidence="9 10" key="1">
    <citation type="submission" date="2018-04" db="EMBL/GenBank/DDBJ databases">
        <title>Denitrifier Microvirgula.</title>
        <authorList>
            <person name="Anderson E."/>
            <person name="Jang J."/>
            <person name="Ishii S."/>
        </authorList>
    </citation>
    <scope>NUCLEOTIDE SEQUENCE [LARGE SCALE GENOMIC DNA]</scope>
    <source>
        <strain evidence="9 10">BE2.4</strain>
    </source>
</reference>
<keyword evidence="3" id="KW-1003">Cell membrane</keyword>
<dbReference type="OrthoDB" id="5296765at2"/>
<dbReference type="InterPro" id="IPR003593">
    <property type="entry name" value="AAA+_ATPase"/>
</dbReference>